<dbReference type="EMBL" id="BLPG01000001">
    <property type="protein sequence ID" value="GFJ92200.1"/>
    <property type="molecule type" value="Genomic_DNA"/>
</dbReference>
<organism evidence="1 2">
    <name type="scientific">Phytohabitans rumicis</name>
    <dbReference type="NCBI Taxonomy" id="1076125"/>
    <lineage>
        <taxon>Bacteria</taxon>
        <taxon>Bacillati</taxon>
        <taxon>Actinomycetota</taxon>
        <taxon>Actinomycetes</taxon>
        <taxon>Micromonosporales</taxon>
        <taxon>Micromonosporaceae</taxon>
    </lineage>
</organism>
<dbReference type="Proteomes" id="UP000482960">
    <property type="component" value="Unassembled WGS sequence"/>
</dbReference>
<accession>A0A6V8L9B8</accession>
<protein>
    <submittedName>
        <fullName evidence="1">Uncharacterized protein</fullName>
    </submittedName>
</protein>
<proteinExistence type="predicted"/>
<keyword evidence="2" id="KW-1185">Reference proteome</keyword>
<gene>
    <name evidence="1" type="ORF">Prum_058420</name>
</gene>
<reference evidence="1 2" key="2">
    <citation type="submission" date="2020-03" db="EMBL/GenBank/DDBJ databases">
        <authorList>
            <person name="Ichikawa N."/>
            <person name="Kimura A."/>
            <person name="Kitahashi Y."/>
            <person name="Uohara A."/>
        </authorList>
    </citation>
    <scope>NUCLEOTIDE SEQUENCE [LARGE SCALE GENOMIC DNA]</scope>
    <source>
        <strain evidence="1 2">NBRC 108638</strain>
    </source>
</reference>
<name>A0A6V8L9B8_9ACTN</name>
<dbReference type="AlphaFoldDB" id="A0A6V8L9B8"/>
<evidence type="ECO:0000313" key="2">
    <source>
        <dbReference type="Proteomes" id="UP000482960"/>
    </source>
</evidence>
<sequence>MLGLEGPVAVIVSDMGRIENGAYNPKAGLDLVRQLRDDGDQTRVVFYSSQRSLTTVDGHLANIPNVAYTTSPTELSNLLDLR</sequence>
<comment type="caution">
    <text evidence="1">The sequence shown here is derived from an EMBL/GenBank/DDBJ whole genome shotgun (WGS) entry which is preliminary data.</text>
</comment>
<evidence type="ECO:0000313" key="1">
    <source>
        <dbReference type="EMBL" id="GFJ92200.1"/>
    </source>
</evidence>
<reference evidence="1 2" key="1">
    <citation type="submission" date="2020-03" db="EMBL/GenBank/DDBJ databases">
        <title>Whole genome shotgun sequence of Phytohabitans rumicis NBRC 108638.</title>
        <authorList>
            <person name="Komaki H."/>
            <person name="Tamura T."/>
        </authorList>
    </citation>
    <scope>NUCLEOTIDE SEQUENCE [LARGE SCALE GENOMIC DNA]</scope>
    <source>
        <strain evidence="1 2">NBRC 108638</strain>
    </source>
</reference>